<dbReference type="KEGG" id="rml:FF011L_37810"/>
<reference evidence="2 3" key="1">
    <citation type="submission" date="2019-02" db="EMBL/GenBank/DDBJ databases">
        <title>Deep-cultivation of Planctomycetes and their phenomic and genomic characterization uncovers novel biology.</title>
        <authorList>
            <person name="Wiegand S."/>
            <person name="Jogler M."/>
            <person name="Boedeker C."/>
            <person name="Pinto D."/>
            <person name="Vollmers J."/>
            <person name="Rivas-Marin E."/>
            <person name="Kohn T."/>
            <person name="Peeters S.H."/>
            <person name="Heuer A."/>
            <person name="Rast P."/>
            <person name="Oberbeckmann S."/>
            <person name="Bunk B."/>
            <person name="Jeske O."/>
            <person name="Meyerdierks A."/>
            <person name="Storesund J.E."/>
            <person name="Kallscheuer N."/>
            <person name="Luecker S."/>
            <person name="Lage O.M."/>
            <person name="Pohl T."/>
            <person name="Merkel B.J."/>
            <person name="Hornburger P."/>
            <person name="Mueller R.-W."/>
            <person name="Bruemmer F."/>
            <person name="Labrenz M."/>
            <person name="Spormann A.M."/>
            <person name="Op den Camp H."/>
            <person name="Overmann J."/>
            <person name="Amann R."/>
            <person name="Jetten M.S.M."/>
            <person name="Mascher T."/>
            <person name="Medema M.H."/>
            <person name="Devos D.P."/>
            <person name="Kaster A.-K."/>
            <person name="Ovreas L."/>
            <person name="Rohde M."/>
            <person name="Galperin M.Y."/>
            <person name="Jogler C."/>
        </authorList>
    </citation>
    <scope>NUCLEOTIDE SEQUENCE [LARGE SCALE GENOMIC DNA]</scope>
    <source>
        <strain evidence="2 3">FF011L</strain>
    </source>
</reference>
<protein>
    <submittedName>
        <fullName evidence="2">Uncharacterized protein</fullName>
    </submittedName>
</protein>
<dbReference type="EMBL" id="CP036262">
    <property type="protein sequence ID" value="QDS94997.1"/>
    <property type="molecule type" value="Genomic_DNA"/>
</dbReference>
<accession>A0A517MJN7</accession>
<keyword evidence="1" id="KW-0812">Transmembrane</keyword>
<feature type="transmembrane region" description="Helical" evidence="1">
    <location>
        <begin position="32"/>
        <end position="52"/>
    </location>
</feature>
<dbReference type="AlphaFoldDB" id="A0A517MJN7"/>
<keyword evidence="3" id="KW-1185">Reference proteome</keyword>
<evidence type="ECO:0000313" key="3">
    <source>
        <dbReference type="Proteomes" id="UP000320672"/>
    </source>
</evidence>
<proteinExistence type="predicted"/>
<dbReference type="Proteomes" id="UP000320672">
    <property type="component" value="Chromosome"/>
</dbReference>
<evidence type="ECO:0000313" key="2">
    <source>
        <dbReference type="EMBL" id="QDS94997.1"/>
    </source>
</evidence>
<keyword evidence="1" id="KW-0472">Membrane</keyword>
<feature type="transmembrane region" description="Helical" evidence="1">
    <location>
        <begin position="7"/>
        <end position="26"/>
    </location>
</feature>
<evidence type="ECO:0000256" key="1">
    <source>
        <dbReference type="SAM" id="Phobius"/>
    </source>
</evidence>
<name>A0A517MJN7_9BACT</name>
<keyword evidence="1" id="KW-1133">Transmembrane helix</keyword>
<organism evidence="2 3">
    <name type="scientific">Roseimaritima multifibrata</name>
    <dbReference type="NCBI Taxonomy" id="1930274"/>
    <lineage>
        <taxon>Bacteria</taxon>
        <taxon>Pseudomonadati</taxon>
        <taxon>Planctomycetota</taxon>
        <taxon>Planctomycetia</taxon>
        <taxon>Pirellulales</taxon>
        <taxon>Pirellulaceae</taxon>
        <taxon>Roseimaritima</taxon>
    </lineage>
</organism>
<dbReference type="RefSeq" id="WP_145352918.1">
    <property type="nucleotide sequence ID" value="NZ_CP036262.1"/>
</dbReference>
<gene>
    <name evidence="2" type="ORF">FF011L_37810</name>
</gene>
<sequence>MNKIAKIVSLITLGLVIVPCLQFFVGTASLETVKTTALIGTIGWFIATPIWMSRPLPSDAERVEI</sequence>
<dbReference type="OrthoDB" id="285304at2"/>